<reference evidence="2" key="1">
    <citation type="submission" date="2018-02" db="EMBL/GenBank/DDBJ databases">
        <authorList>
            <person name="Cohen D.B."/>
            <person name="Kent A.D."/>
        </authorList>
    </citation>
    <scope>NUCLEOTIDE SEQUENCE</scope>
</reference>
<gene>
    <name evidence="2" type="ORF">FSB_LOCUS53096</name>
</gene>
<accession>A0A2N9ILQ8</accession>
<protein>
    <submittedName>
        <fullName evidence="2">Uncharacterized protein</fullName>
    </submittedName>
</protein>
<dbReference type="EMBL" id="OIVN01006107">
    <property type="protein sequence ID" value="SPD25214.1"/>
    <property type="molecule type" value="Genomic_DNA"/>
</dbReference>
<sequence>MSEASRDTVTRAEYTNVGPDYFGYYSRGVLELLSQDDDIPPSSSQTSDLSGRKCGEVIVNNTNEPRNKISDSLFSNSIGAALSDFKKESLKAFLRQGVFVLSPEVDEMLDPVLAIRHLKSEVRRKKRPLSHTGATNDGDAGQVPHKKLKTTEIPREQTCLEGPKGKESHLESNRCSEEDNIEVDDILQFILENDTLEVEDTVQKYSDELSAKLGHMEQQLEKLLDTVMSSCRNKEAKVAAYLDVLDGSINWNPSFTQAVQDWELESMNFSGRICMLLRCINISWIG</sequence>
<feature type="region of interest" description="Disordered" evidence="1">
    <location>
        <begin position="124"/>
        <end position="144"/>
    </location>
</feature>
<evidence type="ECO:0000313" key="2">
    <source>
        <dbReference type="EMBL" id="SPD25214.1"/>
    </source>
</evidence>
<dbReference type="AlphaFoldDB" id="A0A2N9ILQ8"/>
<organism evidence="2">
    <name type="scientific">Fagus sylvatica</name>
    <name type="common">Beechnut</name>
    <dbReference type="NCBI Taxonomy" id="28930"/>
    <lineage>
        <taxon>Eukaryota</taxon>
        <taxon>Viridiplantae</taxon>
        <taxon>Streptophyta</taxon>
        <taxon>Embryophyta</taxon>
        <taxon>Tracheophyta</taxon>
        <taxon>Spermatophyta</taxon>
        <taxon>Magnoliopsida</taxon>
        <taxon>eudicotyledons</taxon>
        <taxon>Gunneridae</taxon>
        <taxon>Pentapetalae</taxon>
        <taxon>rosids</taxon>
        <taxon>fabids</taxon>
        <taxon>Fagales</taxon>
        <taxon>Fagaceae</taxon>
        <taxon>Fagus</taxon>
    </lineage>
</organism>
<evidence type="ECO:0000256" key="1">
    <source>
        <dbReference type="SAM" id="MobiDB-lite"/>
    </source>
</evidence>
<name>A0A2N9ILQ8_FAGSY</name>
<proteinExistence type="predicted"/>